<keyword evidence="2" id="KW-1133">Transmembrane helix</keyword>
<evidence type="ECO:0000313" key="3">
    <source>
        <dbReference type="EMBL" id="QFZ17648.1"/>
    </source>
</evidence>
<dbReference type="EMBL" id="CP034550">
    <property type="protein sequence ID" value="QFZ17648.1"/>
    <property type="molecule type" value="Genomic_DNA"/>
</dbReference>
<keyword evidence="2" id="KW-0812">Transmembrane</keyword>
<name>A0A5Q0GUH7_SACSY</name>
<dbReference type="AlphaFoldDB" id="A0A5Q0GUH7"/>
<feature type="transmembrane region" description="Helical" evidence="2">
    <location>
        <begin position="12"/>
        <end position="32"/>
    </location>
</feature>
<sequence>MIRSCRTERTMAVLVGLVALLLGFAALALHYWRVDRPVLDPVALDWARGHLPWVRAGLVVAGLLAVLSGLLWAWRAVRSEAHPDLVLDDGLVVTPDALAAAVRADAERVDGVAAARVSVVGASGAPKAPDAAVRTGAGKRVSATGAPKAPDAAARADAGKRVSAVGSPALRVRLVLRPGADVRAVWQALDARVLAGARTALEATVPAAVVLELGAKERKRVH</sequence>
<feature type="transmembrane region" description="Helical" evidence="2">
    <location>
        <begin position="52"/>
        <end position="74"/>
    </location>
</feature>
<evidence type="ECO:0000256" key="1">
    <source>
        <dbReference type="SAM" id="MobiDB-lite"/>
    </source>
</evidence>
<feature type="compositionally biased region" description="Low complexity" evidence="1">
    <location>
        <begin position="145"/>
        <end position="155"/>
    </location>
</feature>
<proteinExistence type="predicted"/>
<keyword evidence="4" id="KW-1185">Reference proteome</keyword>
<dbReference type="OrthoDB" id="5186521at2"/>
<protein>
    <submittedName>
        <fullName evidence="3">Alkaline shock response membrane anchor protein AmaP</fullName>
    </submittedName>
</protein>
<dbReference type="Proteomes" id="UP000325787">
    <property type="component" value="Chromosome"/>
</dbReference>
<reference evidence="4" key="1">
    <citation type="journal article" date="2021" name="Curr. Microbiol.">
        <title>Complete genome of nocamycin-producing strain Saccharothrix syringae NRRL B-16468 reveals the biosynthetic potential for secondary metabolites.</title>
        <authorList>
            <person name="Mo X."/>
            <person name="Yang S."/>
        </authorList>
    </citation>
    <scope>NUCLEOTIDE SEQUENCE [LARGE SCALE GENOMIC DNA]</scope>
    <source>
        <strain evidence="4">ATCC 51364 / DSM 43886 / JCM 6844 / KCTC 9398 / NBRC 14523 / NRRL B-16468 / INA 2240</strain>
    </source>
</reference>
<organism evidence="3 4">
    <name type="scientific">Saccharothrix syringae</name>
    <name type="common">Nocardiopsis syringae</name>
    <dbReference type="NCBI Taxonomy" id="103733"/>
    <lineage>
        <taxon>Bacteria</taxon>
        <taxon>Bacillati</taxon>
        <taxon>Actinomycetota</taxon>
        <taxon>Actinomycetes</taxon>
        <taxon>Pseudonocardiales</taxon>
        <taxon>Pseudonocardiaceae</taxon>
        <taxon>Saccharothrix</taxon>
    </lineage>
</organism>
<evidence type="ECO:0000256" key="2">
    <source>
        <dbReference type="SAM" id="Phobius"/>
    </source>
</evidence>
<feature type="region of interest" description="Disordered" evidence="1">
    <location>
        <begin position="131"/>
        <end position="155"/>
    </location>
</feature>
<keyword evidence="2" id="KW-0472">Membrane</keyword>
<gene>
    <name evidence="3" type="ORF">EKG83_09280</name>
</gene>
<dbReference type="KEGG" id="ssyi:EKG83_09280"/>
<evidence type="ECO:0000313" key="4">
    <source>
        <dbReference type="Proteomes" id="UP000325787"/>
    </source>
</evidence>
<accession>A0A5Q0GUH7</accession>
<dbReference type="RefSeq" id="WP_033432602.1">
    <property type="nucleotide sequence ID" value="NZ_CP034550.1"/>
</dbReference>